<dbReference type="PANTHER" id="PTHR21180">
    <property type="entry name" value="ENDONUCLEASE/EXONUCLEASE/PHOSPHATASE FAMILY DOMAIN-CONTAINING PROTEIN 1"/>
    <property type="match status" value="1"/>
</dbReference>
<keyword evidence="6" id="KW-1185">Reference proteome</keyword>
<evidence type="ECO:0000256" key="2">
    <source>
        <dbReference type="ARBA" id="ARBA00022723"/>
    </source>
</evidence>
<evidence type="ECO:0000313" key="6">
    <source>
        <dbReference type="Proteomes" id="UP001163115"/>
    </source>
</evidence>
<dbReference type="Proteomes" id="UP001163115">
    <property type="component" value="Chromosome"/>
</dbReference>
<dbReference type="Gene3D" id="3.20.20.70">
    <property type="entry name" value="Aldolase class I"/>
    <property type="match status" value="1"/>
</dbReference>
<dbReference type="CDD" id="cd01335">
    <property type="entry name" value="Radical_SAM"/>
    <property type="match status" value="1"/>
</dbReference>
<dbReference type="InterPro" id="IPR010994">
    <property type="entry name" value="RuvA_2-like"/>
</dbReference>
<protein>
    <submittedName>
        <fullName evidence="5">DNA modification/repair radical SAM protein</fullName>
    </submittedName>
</protein>
<dbReference type="SFLD" id="SFLDG01102">
    <property type="entry name" value="Uncharacterised_Radical_SAM_Su"/>
    <property type="match status" value="1"/>
</dbReference>
<organism evidence="5 6">
    <name type="scientific">Lacrimispora xylanolytica</name>
    <dbReference type="NCBI Taxonomy" id="29375"/>
    <lineage>
        <taxon>Bacteria</taxon>
        <taxon>Bacillati</taxon>
        <taxon>Bacillota</taxon>
        <taxon>Clostridia</taxon>
        <taxon>Lachnospirales</taxon>
        <taxon>Lachnospiraceae</taxon>
        <taxon>Lacrimispora</taxon>
    </lineage>
</organism>
<keyword evidence="2" id="KW-0479">Metal-binding</keyword>
<name>A0ABY7A7J7_9FIRM</name>
<accession>A0ABY7A7J7</accession>
<dbReference type="InterPro" id="IPR051675">
    <property type="entry name" value="Endo/Exo/Phosphatase_dom_1"/>
</dbReference>
<evidence type="ECO:0000256" key="4">
    <source>
        <dbReference type="ARBA" id="ARBA00023014"/>
    </source>
</evidence>
<dbReference type="EMBL" id="CP113524">
    <property type="protein sequence ID" value="WAJ22283.1"/>
    <property type="molecule type" value="Genomic_DNA"/>
</dbReference>
<sequence length="440" mass="49596">MLIQEELSVQEKLEILSDAAKYDVACTSSGVDRKGKAGTLGNAAKAGICHSFSADGRCISLLKILFTNQCVYDCKYCINRSSNDVPRTAFTPEEVCQLTIQFYRRNYIEGLFLSSGILHSPDYTMDLIYQTLKKLREEYHFHGYIHVKAIPGADPVLIEKTGFLADRMSINLELPTADGLKKLAPGKSRSKILTPMKQIQNGITANRFELMEYKKAPAFVPAGQSTQMIVGATPENDFQMMMVAEALYQKYDLKRVFYSAFVPVNQDINLPSLPGGPPLLREHRLYQADWLMRFYGFQAGELLSEERPNFNVLLDPKCDWALRHLELFPVEVNRADYYTLLRVPGMGVKSAQRIVAARKNGPLDFDALKKIGVVLKRAIYFITCSGRMMYPVKIDEDYISSHLIGDEKRKVWEIGSFGSYRQISLFDDMNAPSLTVSGGL</sequence>
<dbReference type="InterPro" id="IPR013785">
    <property type="entry name" value="Aldolase_TIM"/>
</dbReference>
<dbReference type="NCBIfam" id="TIGR03916">
    <property type="entry name" value="rSAM_link_UDG"/>
    <property type="match status" value="1"/>
</dbReference>
<evidence type="ECO:0000313" key="5">
    <source>
        <dbReference type="EMBL" id="WAJ22283.1"/>
    </source>
</evidence>
<keyword evidence="3" id="KW-0408">Iron</keyword>
<dbReference type="InterPro" id="IPR058240">
    <property type="entry name" value="rSAM_sf"/>
</dbReference>
<dbReference type="RefSeq" id="WP_024835709.1">
    <property type="nucleotide sequence ID" value="NZ_CP113524.1"/>
</dbReference>
<evidence type="ECO:0000256" key="3">
    <source>
        <dbReference type="ARBA" id="ARBA00023004"/>
    </source>
</evidence>
<dbReference type="Pfam" id="PF13353">
    <property type="entry name" value="Fer4_12"/>
    <property type="match status" value="1"/>
</dbReference>
<dbReference type="SFLD" id="SFLDS00029">
    <property type="entry name" value="Radical_SAM"/>
    <property type="match status" value="1"/>
</dbReference>
<dbReference type="InterPro" id="IPR007197">
    <property type="entry name" value="rSAM"/>
</dbReference>
<gene>
    <name evidence="5" type="ORF">OW255_11915</name>
</gene>
<proteinExistence type="predicted"/>
<keyword evidence="1" id="KW-0949">S-adenosyl-L-methionine</keyword>
<dbReference type="SUPFAM" id="SSF47781">
    <property type="entry name" value="RuvA domain 2-like"/>
    <property type="match status" value="1"/>
</dbReference>
<keyword evidence="4" id="KW-0411">Iron-sulfur</keyword>
<dbReference type="PANTHER" id="PTHR21180:SF9">
    <property type="entry name" value="TYPE II SECRETION SYSTEM PROTEIN K"/>
    <property type="match status" value="1"/>
</dbReference>
<evidence type="ECO:0000256" key="1">
    <source>
        <dbReference type="ARBA" id="ARBA00022691"/>
    </source>
</evidence>
<dbReference type="InterPro" id="IPR023874">
    <property type="entry name" value="DNA_rSAM_put"/>
</dbReference>
<reference evidence="5" key="1">
    <citation type="submission" date="2022-11" db="EMBL/GenBank/DDBJ databases">
        <title>Lacrimispora xylanolytica sy1, complete genome.</title>
        <authorList>
            <person name="Choi S."/>
        </authorList>
    </citation>
    <scope>NUCLEOTIDE SEQUENCE</scope>
    <source>
        <strain evidence="5">Sy1</strain>
    </source>
</reference>
<dbReference type="SUPFAM" id="SSF102114">
    <property type="entry name" value="Radical SAM enzymes"/>
    <property type="match status" value="1"/>
</dbReference>